<reference evidence="9 10" key="1">
    <citation type="submission" date="2020-04" db="EMBL/GenBank/DDBJ databases">
        <title>MicrobeNet Type strains.</title>
        <authorList>
            <person name="Nicholson A.C."/>
        </authorList>
    </citation>
    <scope>NUCLEOTIDE SEQUENCE [LARGE SCALE GENOMIC DNA]</scope>
    <source>
        <strain evidence="9 10">CCUG 61472</strain>
    </source>
</reference>
<dbReference type="GO" id="GO:0000156">
    <property type="term" value="F:phosphorelay response regulator activity"/>
    <property type="evidence" value="ECO:0007669"/>
    <property type="project" value="TreeGrafter"/>
</dbReference>
<dbReference type="EMBL" id="JAAXPN010000007">
    <property type="protein sequence ID" value="NKZ24534.1"/>
    <property type="molecule type" value="Genomic_DNA"/>
</dbReference>
<dbReference type="Pfam" id="PF00486">
    <property type="entry name" value="Trans_reg_C"/>
    <property type="match status" value="1"/>
</dbReference>
<dbReference type="RefSeq" id="WP_168722327.1">
    <property type="nucleotide sequence ID" value="NZ_JAAXPN010000007.1"/>
</dbReference>
<feature type="DNA-binding region" description="OmpR/PhoB-type" evidence="7">
    <location>
        <begin position="33"/>
        <end position="136"/>
    </location>
</feature>
<dbReference type="PANTHER" id="PTHR48111:SF21">
    <property type="entry name" value="DNA-BINDING DUAL MASTER TRANSCRIPTIONAL REGULATOR RPAA"/>
    <property type="match status" value="1"/>
</dbReference>
<dbReference type="InterPro" id="IPR016032">
    <property type="entry name" value="Sig_transdc_resp-reg_C-effctor"/>
</dbReference>
<organism evidence="9 10">
    <name type="scientific">Periweissella fabalis</name>
    <dbReference type="NCBI Taxonomy" id="1070421"/>
    <lineage>
        <taxon>Bacteria</taxon>
        <taxon>Bacillati</taxon>
        <taxon>Bacillota</taxon>
        <taxon>Bacilli</taxon>
        <taxon>Lactobacillales</taxon>
        <taxon>Lactobacillaceae</taxon>
        <taxon>Periweissella</taxon>
    </lineage>
</organism>
<evidence type="ECO:0000256" key="6">
    <source>
        <dbReference type="ARBA" id="ARBA00023163"/>
    </source>
</evidence>
<dbReference type="FunFam" id="1.10.10.10:FF:000018">
    <property type="entry name" value="DNA-binding response regulator ResD"/>
    <property type="match status" value="1"/>
</dbReference>
<dbReference type="InterPro" id="IPR001867">
    <property type="entry name" value="OmpR/PhoB-type_DNA-bd"/>
</dbReference>
<keyword evidence="5" id="KW-0010">Activator</keyword>
<feature type="domain" description="OmpR/PhoB-type" evidence="8">
    <location>
        <begin position="33"/>
        <end position="136"/>
    </location>
</feature>
<evidence type="ECO:0000256" key="2">
    <source>
        <dbReference type="ARBA" id="ARBA00023012"/>
    </source>
</evidence>
<dbReference type="GO" id="GO:0032993">
    <property type="term" value="C:protein-DNA complex"/>
    <property type="evidence" value="ECO:0007669"/>
    <property type="project" value="TreeGrafter"/>
</dbReference>
<keyword evidence="10" id="KW-1185">Reference proteome</keyword>
<dbReference type="GO" id="GO:0000976">
    <property type="term" value="F:transcription cis-regulatory region binding"/>
    <property type="evidence" value="ECO:0007669"/>
    <property type="project" value="TreeGrafter"/>
</dbReference>
<dbReference type="Proteomes" id="UP000549765">
    <property type="component" value="Unassembled WGS sequence"/>
</dbReference>
<proteinExistence type="predicted"/>
<evidence type="ECO:0000256" key="4">
    <source>
        <dbReference type="ARBA" id="ARBA00023125"/>
    </source>
</evidence>
<dbReference type="AlphaFoldDB" id="A0A7X6N3B1"/>
<keyword evidence="3" id="KW-0805">Transcription regulation</keyword>
<evidence type="ECO:0000256" key="1">
    <source>
        <dbReference type="ARBA" id="ARBA00022553"/>
    </source>
</evidence>
<dbReference type="InterPro" id="IPR039420">
    <property type="entry name" value="WalR-like"/>
</dbReference>
<evidence type="ECO:0000313" key="10">
    <source>
        <dbReference type="Proteomes" id="UP000549765"/>
    </source>
</evidence>
<evidence type="ECO:0000256" key="5">
    <source>
        <dbReference type="ARBA" id="ARBA00023159"/>
    </source>
</evidence>
<keyword evidence="2" id="KW-0902">Two-component regulatory system</keyword>
<comment type="caution">
    <text evidence="9">The sequence shown here is derived from an EMBL/GenBank/DDBJ whole genome shotgun (WGS) entry which is preliminary data.</text>
</comment>
<keyword evidence="4 7" id="KW-0238">DNA-binding</keyword>
<sequence>MTLIGKIKQIIRNDLVSDIKHSQQKLSRLSASQSKLSIFDIETDHFKINFATREVMVDNQILDHLTPKEYELLITLIQKPKQVFSREHLLSLIWNLDFAGNERTIDVHIKNLRKKIPKYGAQVIKTVWGVGYKFDDNHK</sequence>
<dbReference type="PANTHER" id="PTHR48111">
    <property type="entry name" value="REGULATOR OF RPOS"/>
    <property type="match status" value="1"/>
</dbReference>
<accession>A0A7X6N3B1</accession>
<evidence type="ECO:0000256" key="3">
    <source>
        <dbReference type="ARBA" id="ARBA00023015"/>
    </source>
</evidence>
<evidence type="ECO:0000259" key="8">
    <source>
        <dbReference type="PROSITE" id="PS51755"/>
    </source>
</evidence>
<dbReference type="GO" id="GO:0006355">
    <property type="term" value="P:regulation of DNA-templated transcription"/>
    <property type="evidence" value="ECO:0007669"/>
    <property type="project" value="InterPro"/>
</dbReference>
<name>A0A7X6N3B1_9LACO</name>
<keyword evidence="1" id="KW-0597">Phosphoprotein</keyword>
<gene>
    <name evidence="9" type="ORF">HF964_06965</name>
</gene>
<keyword evidence="6" id="KW-0804">Transcription</keyword>
<evidence type="ECO:0000256" key="7">
    <source>
        <dbReference type="PROSITE-ProRule" id="PRU01091"/>
    </source>
</evidence>
<protein>
    <submittedName>
        <fullName evidence="9">Response regulator transcription factor</fullName>
    </submittedName>
</protein>
<dbReference type="Gene3D" id="1.10.10.10">
    <property type="entry name" value="Winged helix-like DNA-binding domain superfamily/Winged helix DNA-binding domain"/>
    <property type="match status" value="1"/>
</dbReference>
<evidence type="ECO:0000313" key="9">
    <source>
        <dbReference type="EMBL" id="NKZ24534.1"/>
    </source>
</evidence>
<dbReference type="CDD" id="cd00383">
    <property type="entry name" value="trans_reg_C"/>
    <property type="match status" value="1"/>
</dbReference>
<dbReference type="SMART" id="SM00862">
    <property type="entry name" value="Trans_reg_C"/>
    <property type="match status" value="1"/>
</dbReference>
<dbReference type="InterPro" id="IPR036388">
    <property type="entry name" value="WH-like_DNA-bd_sf"/>
</dbReference>
<dbReference type="SUPFAM" id="SSF46894">
    <property type="entry name" value="C-terminal effector domain of the bipartite response regulators"/>
    <property type="match status" value="1"/>
</dbReference>
<dbReference type="GO" id="GO:0005829">
    <property type="term" value="C:cytosol"/>
    <property type="evidence" value="ECO:0007669"/>
    <property type="project" value="TreeGrafter"/>
</dbReference>
<dbReference type="PROSITE" id="PS51755">
    <property type="entry name" value="OMPR_PHOB"/>
    <property type="match status" value="1"/>
</dbReference>